<dbReference type="InterPro" id="IPR016024">
    <property type="entry name" value="ARM-type_fold"/>
</dbReference>
<keyword evidence="2" id="KW-0813">Transport</keyword>
<dbReference type="GO" id="GO:0005737">
    <property type="term" value="C:cytoplasm"/>
    <property type="evidence" value="ECO:0007669"/>
    <property type="project" value="UniProtKB-SubCell"/>
</dbReference>
<keyword evidence="5" id="KW-0653">Protein transport</keyword>
<gene>
    <name evidence="6" type="ORF">DVH24_030878</name>
</gene>
<evidence type="ECO:0000313" key="7">
    <source>
        <dbReference type="Proteomes" id="UP000290289"/>
    </source>
</evidence>
<dbReference type="STRING" id="3750.A0A498HGG2"/>
<organism evidence="6 7">
    <name type="scientific">Malus domestica</name>
    <name type="common">Apple</name>
    <name type="synonym">Pyrus malus</name>
    <dbReference type="NCBI Taxonomy" id="3750"/>
    <lineage>
        <taxon>Eukaryota</taxon>
        <taxon>Viridiplantae</taxon>
        <taxon>Streptophyta</taxon>
        <taxon>Embryophyta</taxon>
        <taxon>Tracheophyta</taxon>
        <taxon>Spermatophyta</taxon>
        <taxon>Magnoliopsida</taxon>
        <taxon>eudicotyledons</taxon>
        <taxon>Gunneridae</taxon>
        <taxon>Pentapetalae</taxon>
        <taxon>rosids</taxon>
        <taxon>fabids</taxon>
        <taxon>Rosales</taxon>
        <taxon>Rosaceae</taxon>
        <taxon>Amygdaloideae</taxon>
        <taxon>Maleae</taxon>
        <taxon>Malus</taxon>
    </lineage>
</organism>
<comment type="caution">
    <text evidence="6">The sequence shown here is derived from an EMBL/GenBank/DDBJ whole genome shotgun (WGS) entry which is preliminary data.</text>
</comment>
<dbReference type="GO" id="GO:0006606">
    <property type="term" value="P:protein import into nucleus"/>
    <property type="evidence" value="ECO:0007669"/>
    <property type="project" value="InterPro"/>
</dbReference>
<dbReference type="GO" id="GO:0005634">
    <property type="term" value="C:nucleus"/>
    <property type="evidence" value="ECO:0007669"/>
    <property type="project" value="UniProtKB-SubCell"/>
</dbReference>
<dbReference type="Pfam" id="PF02985">
    <property type="entry name" value="HEAT"/>
    <property type="match status" value="1"/>
</dbReference>
<dbReference type="Gene3D" id="1.25.10.10">
    <property type="entry name" value="Leucine-rich Repeat Variant"/>
    <property type="match status" value="1"/>
</dbReference>
<dbReference type="EMBL" id="RDQH01000343">
    <property type="protein sequence ID" value="RXH68545.1"/>
    <property type="molecule type" value="Genomic_DNA"/>
</dbReference>
<evidence type="ECO:0000256" key="1">
    <source>
        <dbReference type="ARBA" id="ARBA00004496"/>
    </source>
</evidence>
<keyword evidence="4" id="KW-0677">Repeat</keyword>
<evidence type="ECO:0000256" key="2">
    <source>
        <dbReference type="ARBA" id="ARBA00022448"/>
    </source>
</evidence>
<dbReference type="Proteomes" id="UP000290289">
    <property type="component" value="Chromosome 17"/>
</dbReference>
<accession>A0A498HGG2</accession>
<reference evidence="6 7" key="1">
    <citation type="submission" date="2018-10" db="EMBL/GenBank/DDBJ databases">
        <title>A high-quality apple genome assembly.</title>
        <authorList>
            <person name="Hu J."/>
        </authorList>
    </citation>
    <scope>NUCLEOTIDE SEQUENCE [LARGE SCALE GENOMIC DNA]</scope>
    <source>
        <strain evidence="7">cv. HFTH1</strain>
        <tissue evidence="6">Young leaf</tissue>
    </source>
</reference>
<evidence type="ECO:0008006" key="8">
    <source>
        <dbReference type="Google" id="ProtNLM"/>
    </source>
</evidence>
<comment type="subcellular location">
    <subcellularLocation>
        <location evidence="1">Cytoplasm</location>
    </subcellularLocation>
</comment>
<dbReference type="PANTHER" id="PTHR10527">
    <property type="entry name" value="IMPORTIN BETA"/>
    <property type="match status" value="1"/>
</dbReference>
<dbReference type="SUPFAM" id="SSF48371">
    <property type="entry name" value="ARM repeat"/>
    <property type="match status" value="1"/>
</dbReference>
<evidence type="ECO:0000256" key="5">
    <source>
        <dbReference type="ARBA" id="ARBA00022927"/>
    </source>
</evidence>
<protein>
    <recommendedName>
        <fullName evidence="8">Condensin complex subunit 1 C-terminal domain-containing protein</fullName>
    </recommendedName>
</protein>
<name>A0A498HGG2_MALDO</name>
<dbReference type="InterPro" id="IPR040122">
    <property type="entry name" value="Importin_beta"/>
</dbReference>
<dbReference type="AlphaFoldDB" id="A0A498HGG2"/>
<proteinExistence type="predicted"/>
<sequence length="1025" mass="115556">MNQLDQDAGELLESPYPLPMESLLSTIILLPINSPLAQQKRELLQHCSFQFTDALSLKLSQISSSSHYPRIRRKSLKLLYDLLTDPAVPQISLMTLNGLKSPLLSSFRPKTGQPMSQIMPEIVAIVASRIFSDSDQLWEELLDYVYVSITGSNVTQEVQEMGFRVLSNLPENLLNRLMPGFDFLWAKILHRLRDSSDLDSWAAAIQAASRFLKILPYFLGAARLGMAMSTVVNSTHNLATKVDPRNATVAQRFLEFITQMVTKTQPRLLLDRLNYVLESMLMIAESSVATVIREGAIRVLKKIDESYRRIMSRQLERLDRVNLDGFFCSLMRVLVGAANVEKNKSTVLAKYFMDRLSTMHGGKIFARHVRNQIGVFAVAQEWQKRHAGLVTICATADACEEVMRNHVEELATIVVDGLKDPHRQVRCAATDAIKALSVNLAPTLHEHYHRRILLLLTEMLKEKKDTVWGKAIDAIRFFSNGCTPDNLEPYLPRLVEALLAHLKNGNTTLQWGVLAALGVLASSSENRFDIYYRHTMDAIKLILFGVANASTKLLHAHCLGCISYIAIVVGKDTFANDADEVMGALISLQGFLLETDHMLKVSIFQVLAKLCRLLGDDFLIYVDDLMPSLIQSAQTKINKEVNRRYSIRFSTYLQQVEVHVTREKALACKLLFCFTRQFKGNFLPWIKQVTPVLRPLLHSDLHFETRMEAISAMPVLLRLAISQEVILEDIQEELIYFITALVRNLEENDAEISARVLYSLKECIKSVMQFYKHRIFLSQVSGRVLTNIHVKFVVDGILKILNENSSENEIQEAEGFEIGPQEETRNRGDDHTVNAKIVVFLFNYFVQQSQEPASKYCSIFLPFLLRACKDHDPCVRQQAVRGIGTCAEFGINEFKPFAEEAAKSLDSVIRHPGTSSSNNPTAHVIAVSSLGRICGSYFKSINAPQVVGKWLDFLPLKNDTTEAKLVHARLSAMIEEFHDILLGVNSQYKSRILEIFAQVVADGDNLATKETVNRMVVQLVQSSKP</sequence>
<evidence type="ECO:0000313" key="6">
    <source>
        <dbReference type="EMBL" id="RXH68545.1"/>
    </source>
</evidence>
<dbReference type="InterPro" id="IPR011989">
    <property type="entry name" value="ARM-like"/>
</dbReference>
<evidence type="ECO:0000256" key="4">
    <source>
        <dbReference type="ARBA" id="ARBA00022737"/>
    </source>
</evidence>
<keyword evidence="7" id="KW-1185">Reference proteome</keyword>
<dbReference type="InterPro" id="IPR000357">
    <property type="entry name" value="HEAT"/>
</dbReference>
<keyword evidence="3" id="KW-0963">Cytoplasm</keyword>
<evidence type="ECO:0000256" key="3">
    <source>
        <dbReference type="ARBA" id="ARBA00022490"/>
    </source>
</evidence>